<dbReference type="InterPro" id="IPR043502">
    <property type="entry name" value="DNA/RNA_pol_sf"/>
</dbReference>
<keyword evidence="4" id="KW-1185">Reference proteome</keyword>
<dbReference type="Gene3D" id="3.10.20.370">
    <property type="match status" value="1"/>
</dbReference>
<accession>A0AAD7WZ07</accession>
<gene>
    <name evidence="3" type="ORF">AAFF_G00067460</name>
</gene>
<proteinExistence type="predicted"/>
<dbReference type="EMBL" id="JAINUG010000014">
    <property type="protein sequence ID" value="KAJ8414148.1"/>
    <property type="molecule type" value="Genomic_DNA"/>
</dbReference>
<dbReference type="InterPro" id="IPR041577">
    <property type="entry name" value="RT_RNaseH_2"/>
</dbReference>
<dbReference type="InterPro" id="IPR050951">
    <property type="entry name" value="Retrovirus_Pol_polyprotein"/>
</dbReference>
<dbReference type="FunFam" id="3.10.20.370:FF:000001">
    <property type="entry name" value="Retrovirus-related Pol polyprotein from transposon 17.6-like protein"/>
    <property type="match status" value="1"/>
</dbReference>
<dbReference type="InterPro" id="IPR043128">
    <property type="entry name" value="Rev_trsase/Diguanyl_cyclase"/>
</dbReference>
<evidence type="ECO:0000313" key="3">
    <source>
        <dbReference type="EMBL" id="KAJ8414148.1"/>
    </source>
</evidence>
<dbReference type="CDD" id="cd09274">
    <property type="entry name" value="RNase_HI_RT_Ty3"/>
    <property type="match status" value="1"/>
</dbReference>
<dbReference type="PANTHER" id="PTHR37984">
    <property type="entry name" value="PROTEIN CBG26694"/>
    <property type="match status" value="1"/>
</dbReference>
<dbReference type="AlphaFoldDB" id="A0AAD7WZ07"/>
<feature type="domain" description="Reverse transcriptase/retrotransposon-derived protein RNase H-like" evidence="2">
    <location>
        <begin position="23"/>
        <end position="121"/>
    </location>
</feature>
<reference evidence="3" key="1">
    <citation type="journal article" date="2023" name="Science">
        <title>Genome structures resolve the early diversification of teleost fishes.</title>
        <authorList>
            <person name="Parey E."/>
            <person name="Louis A."/>
            <person name="Montfort J."/>
            <person name="Bouchez O."/>
            <person name="Roques C."/>
            <person name="Iampietro C."/>
            <person name="Lluch J."/>
            <person name="Castinel A."/>
            <person name="Donnadieu C."/>
            <person name="Desvignes T."/>
            <person name="Floi Bucao C."/>
            <person name="Jouanno E."/>
            <person name="Wen M."/>
            <person name="Mejri S."/>
            <person name="Dirks R."/>
            <person name="Jansen H."/>
            <person name="Henkel C."/>
            <person name="Chen W.J."/>
            <person name="Zahm M."/>
            <person name="Cabau C."/>
            <person name="Klopp C."/>
            <person name="Thompson A.W."/>
            <person name="Robinson-Rechavi M."/>
            <person name="Braasch I."/>
            <person name="Lecointre G."/>
            <person name="Bobe J."/>
            <person name="Postlethwait J.H."/>
            <person name="Berthelot C."/>
            <person name="Roest Crollius H."/>
            <person name="Guiguen Y."/>
        </authorList>
    </citation>
    <scope>NUCLEOTIDE SEQUENCE</scope>
    <source>
        <strain evidence="3">NC1722</strain>
    </source>
</reference>
<dbReference type="Proteomes" id="UP001221898">
    <property type="component" value="Unassembled WGS sequence"/>
</dbReference>
<dbReference type="Gene3D" id="3.30.70.270">
    <property type="match status" value="1"/>
</dbReference>
<dbReference type="PANTHER" id="PTHR37984:SF5">
    <property type="entry name" value="PROTEIN NYNRIN-LIKE"/>
    <property type="match status" value="1"/>
</dbReference>
<comment type="caution">
    <text evidence="3">The sequence shown here is derived from an EMBL/GenBank/DDBJ whole genome shotgun (WGS) entry which is preliminary data.</text>
</comment>
<dbReference type="Pfam" id="PF17919">
    <property type="entry name" value="RT_RNaseH_2"/>
    <property type="match status" value="1"/>
</dbReference>
<dbReference type="SUPFAM" id="SSF56672">
    <property type="entry name" value="DNA/RNA polymerases"/>
    <property type="match status" value="1"/>
</dbReference>
<name>A0AAD7WZ07_9TELE</name>
<protein>
    <recommendedName>
        <fullName evidence="2">Reverse transcriptase/retrotransposon-derived protein RNase H-like domain-containing protein</fullName>
    </recommendedName>
</protein>
<evidence type="ECO:0000313" key="4">
    <source>
        <dbReference type="Proteomes" id="UP001221898"/>
    </source>
</evidence>
<evidence type="ECO:0000259" key="2">
    <source>
        <dbReference type="Pfam" id="PF17919"/>
    </source>
</evidence>
<evidence type="ECO:0000256" key="1">
    <source>
        <dbReference type="ARBA" id="ARBA00023268"/>
    </source>
</evidence>
<dbReference type="GO" id="GO:0003824">
    <property type="term" value="F:catalytic activity"/>
    <property type="evidence" value="ECO:0007669"/>
    <property type="project" value="UniProtKB-KW"/>
</dbReference>
<organism evidence="3 4">
    <name type="scientific">Aldrovandia affinis</name>
    <dbReference type="NCBI Taxonomy" id="143900"/>
    <lineage>
        <taxon>Eukaryota</taxon>
        <taxon>Metazoa</taxon>
        <taxon>Chordata</taxon>
        <taxon>Craniata</taxon>
        <taxon>Vertebrata</taxon>
        <taxon>Euteleostomi</taxon>
        <taxon>Actinopterygii</taxon>
        <taxon>Neopterygii</taxon>
        <taxon>Teleostei</taxon>
        <taxon>Notacanthiformes</taxon>
        <taxon>Halosauridae</taxon>
        <taxon>Aldrovandia</taxon>
    </lineage>
</organism>
<keyword evidence="1" id="KW-0511">Multifunctional enzyme</keyword>
<sequence length="268" mass="30075">MQDFATIARPLHHLTDRGQPYVWDDPCAQAFKVLQTALIMAPVLAYPDANQPFILDTDASNVGVGAVLSQQSDNGEHVIAYYSRALNKVEQNYCVTRRKLLAVIAALLHFWAYLHGVRFLVRTDHASLTWLLKNPQEQVVCWLETLQGHDFELRHRPGRQHGNADALLRWPCAAAGCKHCPRQEAQAQLAPTVATLRAINGEASCLPLSPAQVQQEQECDTALIHVRSWLADGKWPEWADVAALDTETRAYHSQWGGLEARDGILYRR</sequence>